<dbReference type="InterPro" id="IPR000878">
    <property type="entry name" value="4pyrrol_Mease"/>
</dbReference>
<name>A0ABV3Y320_9ACTN</name>
<dbReference type="InterPro" id="IPR035996">
    <property type="entry name" value="4pyrrol_Methylase_sf"/>
</dbReference>
<dbReference type="Proteomes" id="UP001560267">
    <property type="component" value="Unassembled WGS sequence"/>
</dbReference>
<evidence type="ECO:0000313" key="8">
    <source>
        <dbReference type="Proteomes" id="UP001560267"/>
    </source>
</evidence>
<dbReference type="PANTHER" id="PTHR46111:SF1">
    <property type="entry name" value="RIBOSOMAL RNA SMALL SUBUNIT METHYLTRANSFERASE I"/>
    <property type="match status" value="1"/>
</dbReference>
<dbReference type="GO" id="GO:0032259">
    <property type="term" value="P:methylation"/>
    <property type="evidence" value="ECO:0007669"/>
    <property type="project" value="UniProtKB-KW"/>
</dbReference>
<dbReference type="InterPro" id="IPR018063">
    <property type="entry name" value="SAM_MeTrfase_RsmI_CS"/>
</dbReference>
<dbReference type="CDD" id="cd11648">
    <property type="entry name" value="RsmI"/>
    <property type="match status" value="1"/>
</dbReference>
<keyword evidence="2" id="KW-0698">rRNA processing</keyword>
<dbReference type="EC" id="2.1.1.198" evidence="7"/>
<keyword evidence="8" id="KW-1185">Reference proteome</keyword>
<keyword evidence="5" id="KW-0949">S-adenosyl-L-methionine</keyword>
<dbReference type="Pfam" id="PF00590">
    <property type="entry name" value="TP_methylase"/>
    <property type="match status" value="1"/>
</dbReference>
<sequence>MTLFVVGTPIGNLGDLGPRARACLESVDLVIAEDTRVVGRLCHLLDIKPRAIRGYQGRQRITESEFVDVLATGDIALVSDAGMPGISDPGAAFVALALARGAKVSPIPGPSVLTAALALWPLSFTGACFYGFLPRRGQERIELLRRLMAAPTISVLLESPRRLRDTCADLAAIDGSRRTLLLGELTKLHESVHWMTLSEAHSWLTTVELKGEWAVVVDQASTAAPPQQDGERLLVALARSSLGTKEAAGIFAEVHDLGSREAYRLMLSRRTDGQESS</sequence>
<evidence type="ECO:0000256" key="4">
    <source>
        <dbReference type="ARBA" id="ARBA00022679"/>
    </source>
</evidence>
<dbReference type="InterPro" id="IPR014776">
    <property type="entry name" value="4pyrrole_Mease_sub2"/>
</dbReference>
<gene>
    <name evidence="7" type="primary">rsmI</name>
    <name evidence="7" type="ORF">AB6A68_05900</name>
</gene>
<evidence type="ECO:0000256" key="5">
    <source>
        <dbReference type="ARBA" id="ARBA00022691"/>
    </source>
</evidence>
<organism evidence="7 8">
    <name type="scientific">Ferrimicrobium acidiphilum</name>
    <dbReference type="NCBI Taxonomy" id="121039"/>
    <lineage>
        <taxon>Bacteria</taxon>
        <taxon>Bacillati</taxon>
        <taxon>Actinomycetota</taxon>
        <taxon>Acidimicrobiia</taxon>
        <taxon>Acidimicrobiales</taxon>
        <taxon>Acidimicrobiaceae</taxon>
        <taxon>Ferrimicrobium</taxon>
    </lineage>
</organism>
<dbReference type="Gene3D" id="3.40.1010.10">
    <property type="entry name" value="Cobalt-precorrin-4 Transmethylase, Domain 1"/>
    <property type="match status" value="1"/>
</dbReference>
<dbReference type="PROSITE" id="PS01296">
    <property type="entry name" value="RSMI"/>
    <property type="match status" value="1"/>
</dbReference>
<evidence type="ECO:0000256" key="1">
    <source>
        <dbReference type="ARBA" id="ARBA00022490"/>
    </source>
</evidence>
<protein>
    <submittedName>
        <fullName evidence="7">16S rRNA (Cytidine(1402)-2'-O)-methyltransferase</fullName>
        <ecNumber evidence="7">2.1.1.198</ecNumber>
    </submittedName>
</protein>
<dbReference type="InterPro" id="IPR014777">
    <property type="entry name" value="4pyrrole_Mease_sub1"/>
</dbReference>
<keyword evidence="1" id="KW-0963">Cytoplasm</keyword>
<evidence type="ECO:0000313" key="7">
    <source>
        <dbReference type="EMBL" id="MEX6429371.1"/>
    </source>
</evidence>
<dbReference type="PANTHER" id="PTHR46111">
    <property type="entry name" value="RIBOSOMAL RNA SMALL SUBUNIT METHYLTRANSFERASE I"/>
    <property type="match status" value="1"/>
</dbReference>
<dbReference type="SUPFAM" id="SSF53790">
    <property type="entry name" value="Tetrapyrrole methylase"/>
    <property type="match status" value="1"/>
</dbReference>
<keyword evidence="3 7" id="KW-0489">Methyltransferase</keyword>
<dbReference type="RefSeq" id="WP_298404346.1">
    <property type="nucleotide sequence ID" value="NZ_JBFSHR010000015.1"/>
</dbReference>
<keyword evidence="4 7" id="KW-0808">Transferase</keyword>
<feature type="domain" description="Tetrapyrrole methylase" evidence="6">
    <location>
        <begin position="2"/>
        <end position="200"/>
    </location>
</feature>
<dbReference type="PIRSF" id="PIRSF005917">
    <property type="entry name" value="MTase_YraL"/>
    <property type="match status" value="1"/>
</dbReference>
<evidence type="ECO:0000256" key="2">
    <source>
        <dbReference type="ARBA" id="ARBA00022552"/>
    </source>
</evidence>
<dbReference type="Gene3D" id="3.30.950.10">
    <property type="entry name" value="Methyltransferase, Cobalt-precorrin-4 Transmethylase, Domain 2"/>
    <property type="match status" value="1"/>
</dbReference>
<comment type="caution">
    <text evidence="7">The sequence shown here is derived from an EMBL/GenBank/DDBJ whole genome shotgun (WGS) entry which is preliminary data.</text>
</comment>
<accession>A0ABV3Y320</accession>
<proteinExistence type="predicted"/>
<evidence type="ECO:0000256" key="3">
    <source>
        <dbReference type="ARBA" id="ARBA00022603"/>
    </source>
</evidence>
<reference evidence="7 8" key="1">
    <citation type="submission" date="2024-07" db="EMBL/GenBank/DDBJ databases">
        <title>Draft Genome Sequence of Ferrimicrobium acidiphilum Strain YE2023, Isolated from a Pulp of Bioleach Reactor.</title>
        <authorList>
            <person name="Elkina Y.A."/>
            <person name="Bulaeva A.G."/>
            <person name="Beletsky A.V."/>
            <person name="Mardanov A.V."/>
        </authorList>
    </citation>
    <scope>NUCLEOTIDE SEQUENCE [LARGE SCALE GENOMIC DNA]</scope>
    <source>
        <strain evidence="7 8">YE2023</strain>
    </source>
</reference>
<dbReference type="InterPro" id="IPR008189">
    <property type="entry name" value="rRNA_ssu_MeTfrase_I"/>
</dbReference>
<dbReference type="GO" id="GO:0008168">
    <property type="term" value="F:methyltransferase activity"/>
    <property type="evidence" value="ECO:0007669"/>
    <property type="project" value="UniProtKB-KW"/>
</dbReference>
<evidence type="ECO:0000259" key="6">
    <source>
        <dbReference type="Pfam" id="PF00590"/>
    </source>
</evidence>
<dbReference type="EMBL" id="JBFSHR010000015">
    <property type="protein sequence ID" value="MEX6429371.1"/>
    <property type="molecule type" value="Genomic_DNA"/>
</dbReference>
<dbReference type="NCBIfam" id="TIGR00096">
    <property type="entry name" value="16S rRNA (cytidine(1402)-2'-O)-methyltransferase"/>
    <property type="match status" value="1"/>
</dbReference>